<gene>
    <name evidence="1" type="ORF">NC595_03075</name>
</gene>
<dbReference type="Proteomes" id="UP001204615">
    <property type="component" value="Unassembled WGS sequence"/>
</dbReference>
<comment type="caution">
    <text evidence="1">The sequence shown here is derived from an EMBL/GenBank/DDBJ whole genome shotgun (WGS) entry which is preliminary data.</text>
</comment>
<evidence type="ECO:0000313" key="1">
    <source>
        <dbReference type="EMBL" id="MCP1373037.1"/>
    </source>
</evidence>
<keyword evidence="2" id="KW-1185">Reference proteome</keyword>
<proteinExistence type="predicted"/>
<name>A0ABT1F9R3_9GAMM</name>
<organism evidence="1 2">
    <name type="scientific">Dyella lutea</name>
    <dbReference type="NCBI Taxonomy" id="2950441"/>
    <lineage>
        <taxon>Bacteria</taxon>
        <taxon>Pseudomonadati</taxon>
        <taxon>Pseudomonadota</taxon>
        <taxon>Gammaproteobacteria</taxon>
        <taxon>Lysobacterales</taxon>
        <taxon>Rhodanobacteraceae</taxon>
        <taxon>Dyella</taxon>
    </lineage>
</organism>
<evidence type="ECO:0000313" key="2">
    <source>
        <dbReference type="Proteomes" id="UP001204615"/>
    </source>
</evidence>
<accession>A0ABT1F9R3</accession>
<sequence length="93" mass="9811">MLIAVLPANRDTGLLRVSNRDVGEALPTLLSGHQNSAAIAEGSRHFAMCASGLPASCHGLFRCGQPVRQVTRSAEITSHLIGSDCSPVRCGLW</sequence>
<reference evidence="1 2" key="1">
    <citation type="submission" date="2022-06" db="EMBL/GenBank/DDBJ databases">
        <title>Dyella sp. Sa strain:Sa Genome sequencing.</title>
        <authorList>
            <person name="Park S."/>
        </authorList>
    </citation>
    <scope>NUCLEOTIDE SEQUENCE [LARGE SCALE GENOMIC DNA]</scope>
    <source>
        <strain evidence="1 2">Sa</strain>
    </source>
</reference>
<protein>
    <submittedName>
        <fullName evidence="1">Uncharacterized protein</fullName>
    </submittedName>
</protein>
<dbReference type="EMBL" id="JAMZEK010000001">
    <property type="protein sequence ID" value="MCP1373037.1"/>
    <property type="molecule type" value="Genomic_DNA"/>
</dbReference>